<organism evidence="1 2">
    <name type="scientific">Gossypium arboreum</name>
    <name type="common">Tree cotton</name>
    <name type="synonym">Gossypium nanking</name>
    <dbReference type="NCBI Taxonomy" id="29729"/>
    <lineage>
        <taxon>Eukaryota</taxon>
        <taxon>Viridiplantae</taxon>
        <taxon>Streptophyta</taxon>
        <taxon>Embryophyta</taxon>
        <taxon>Tracheophyta</taxon>
        <taxon>Spermatophyta</taxon>
        <taxon>Magnoliopsida</taxon>
        <taxon>eudicotyledons</taxon>
        <taxon>Gunneridae</taxon>
        <taxon>Pentapetalae</taxon>
        <taxon>rosids</taxon>
        <taxon>malvids</taxon>
        <taxon>Malvales</taxon>
        <taxon>Malvaceae</taxon>
        <taxon>Malvoideae</taxon>
        <taxon>Gossypium</taxon>
    </lineage>
</organism>
<sequence>MRYCAGFTEQSKRMNITHDKVPPSSAFVCKGKPPNLVDS</sequence>
<accession>A0A0B0PJB1</accession>
<name>A0A0B0PJB1_GOSAR</name>
<proteinExistence type="predicted"/>
<evidence type="ECO:0000313" key="1">
    <source>
        <dbReference type="EMBL" id="KHG24524.1"/>
    </source>
</evidence>
<evidence type="ECO:0000313" key="2">
    <source>
        <dbReference type="Proteomes" id="UP000032142"/>
    </source>
</evidence>
<gene>
    <name evidence="1" type="ORF">F383_31593</name>
</gene>
<keyword evidence="2" id="KW-1185">Reference proteome</keyword>
<dbReference type="Proteomes" id="UP000032142">
    <property type="component" value="Unassembled WGS sequence"/>
</dbReference>
<reference evidence="2" key="1">
    <citation type="submission" date="2014-09" db="EMBL/GenBank/DDBJ databases">
        <authorList>
            <person name="Mudge J."/>
            <person name="Ramaraj T."/>
            <person name="Lindquist I.E."/>
            <person name="Bharti A.K."/>
            <person name="Sundararajan A."/>
            <person name="Cameron C.T."/>
            <person name="Woodward J.E."/>
            <person name="May G.D."/>
            <person name="Brubaker C."/>
            <person name="Broadhvest J."/>
            <person name="Wilkins T.A."/>
        </authorList>
    </citation>
    <scope>NUCLEOTIDE SEQUENCE</scope>
    <source>
        <strain evidence="2">cv. AKA8401</strain>
    </source>
</reference>
<dbReference type="EMBL" id="KN429104">
    <property type="protein sequence ID" value="KHG24524.1"/>
    <property type="molecule type" value="Genomic_DNA"/>
</dbReference>
<dbReference type="AlphaFoldDB" id="A0A0B0PJB1"/>
<dbReference type="GO" id="GO:0016874">
    <property type="term" value="F:ligase activity"/>
    <property type="evidence" value="ECO:0007669"/>
    <property type="project" value="UniProtKB-KW"/>
</dbReference>
<keyword evidence="1" id="KW-0436">Ligase</keyword>
<protein>
    <submittedName>
        <fullName evidence="1">Arginine--tRNA ligase</fullName>
    </submittedName>
</protein>